<dbReference type="AlphaFoldDB" id="A0A2V1CXI0"/>
<organism evidence="2 3">
    <name type="scientific">Periconia macrospinosa</name>
    <dbReference type="NCBI Taxonomy" id="97972"/>
    <lineage>
        <taxon>Eukaryota</taxon>
        <taxon>Fungi</taxon>
        <taxon>Dikarya</taxon>
        <taxon>Ascomycota</taxon>
        <taxon>Pezizomycotina</taxon>
        <taxon>Dothideomycetes</taxon>
        <taxon>Pleosporomycetidae</taxon>
        <taxon>Pleosporales</taxon>
        <taxon>Massarineae</taxon>
        <taxon>Periconiaceae</taxon>
        <taxon>Periconia</taxon>
    </lineage>
</organism>
<feature type="region of interest" description="Disordered" evidence="1">
    <location>
        <begin position="1"/>
        <end position="22"/>
    </location>
</feature>
<name>A0A2V1CXI0_9PLEO</name>
<feature type="region of interest" description="Disordered" evidence="1">
    <location>
        <begin position="55"/>
        <end position="84"/>
    </location>
</feature>
<evidence type="ECO:0000256" key="1">
    <source>
        <dbReference type="SAM" id="MobiDB-lite"/>
    </source>
</evidence>
<protein>
    <submittedName>
        <fullName evidence="2">Uncharacterized protein</fullName>
    </submittedName>
</protein>
<gene>
    <name evidence="2" type="ORF">DM02DRAFT_734575</name>
</gene>
<proteinExistence type="predicted"/>
<dbReference type="Proteomes" id="UP000244855">
    <property type="component" value="Unassembled WGS sequence"/>
</dbReference>
<evidence type="ECO:0000313" key="2">
    <source>
        <dbReference type="EMBL" id="PVH90440.1"/>
    </source>
</evidence>
<feature type="compositionally biased region" description="Polar residues" evidence="1">
    <location>
        <begin position="1"/>
        <end position="10"/>
    </location>
</feature>
<dbReference type="EMBL" id="KZ806308">
    <property type="protein sequence ID" value="PVH90440.1"/>
    <property type="molecule type" value="Genomic_DNA"/>
</dbReference>
<keyword evidence="3" id="KW-1185">Reference proteome</keyword>
<reference evidence="2 3" key="1">
    <citation type="journal article" date="2018" name="Sci. Rep.">
        <title>Comparative genomics provides insights into the lifestyle and reveals functional heterogeneity of dark septate endophytic fungi.</title>
        <authorList>
            <person name="Knapp D.G."/>
            <person name="Nemeth J.B."/>
            <person name="Barry K."/>
            <person name="Hainaut M."/>
            <person name="Henrissat B."/>
            <person name="Johnson J."/>
            <person name="Kuo A."/>
            <person name="Lim J.H.P."/>
            <person name="Lipzen A."/>
            <person name="Nolan M."/>
            <person name="Ohm R.A."/>
            <person name="Tamas L."/>
            <person name="Grigoriev I.V."/>
            <person name="Spatafora J.W."/>
            <person name="Nagy L.G."/>
            <person name="Kovacs G.M."/>
        </authorList>
    </citation>
    <scope>NUCLEOTIDE SEQUENCE [LARGE SCALE GENOMIC DNA]</scope>
    <source>
        <strain evidence="2 3">DSE2036</strain>
    </source>
</reference>
<feature type="region of interest" description="Disordered" evidence="1">
    <location>
        <begin position="193"/>
        <end position="218"/>
    </location>
</feature>
<accession>A0A2V1CXI0</accession>
<evidence type="ECO:0000313" key="3">
    <source>
        <dbReference type="Proteomes" id="UP000244855"/>
    </source>
</evidence>
<feature type="compositionally biased region" description="Basic residues" evidence="1">
    <location>
        <begin position="203"/>
        <end position="218"/>
    </location>
</feature>
<sequence length="218" mass="23699">MSFQPFTPNPNADDPFNSYPAMSTGVADEFGLPFFSPDDFSKEREVATVLRGGCSVSSGGIRAERDDRTAPGCSQQRSSDSPKRECEVAGREYEMETAVPDDAVPEAAGGRAFLGRVAPVGLRVEAARAGEPPPEDGRPRGSRAAGSDRERCRGQRVVTRAVVAMLIRSLPAVHCPALRDVFAIAHVPPSCRSHHLPSASPRSFHRRRRRVRKPPRRG</sequence>
<feature type="region of interest" description="Disordered" evidence="1">
    <location>
        <begin position="126"/>
        <end position="153"/>
    </location>
</feature>